<protein>
    <submittedName>
        <fullName evidence="2">Uncharacterized protein</fullName>
    </submittedName>
</protein>
<sequence length="81" mass="9173">MTDGNSQPNRTERKFPFRFETLCRLHSVTFRSAEKGNCVKAECCFTRRATPRVMTASSLGPNEPAVTAANFQSLLRREDSF</sequence>
<dbReference type="AlphaFoldDB" id="A0A915JQ05"/>
<evidence type="ECO:0000313" key="2">
    <source>
        <dbReference type="WBParaSite" id="nRc.2.0.1.t27991-RA"/>
    </source>
</evidence>
<organism evidence="1 2">
    <name type="scientific">Romanomermis culicivorax</name>
    <name type="common">Nematode worm</name>
    <dbReference type="NCBI Taxonomy" id="13658"/>
    <lineage>
        <taxon>Eukaryota</taxon>
        <taxon>Metazoa</taxon>
        <taxon>Ecdysozoa</taxon>
        <taxon>Nematoda</taxon>
        <taxon>Enoplea</taxon>
        <taxon>Dorylaimia</taxon>
        <taxon>Mermithida</taxon>
        <taxon>Mermithoidea</taxon>
        <taxon>Mermithidae</taxon>
        <taxon>Romanomermis</taxon>
    </lineage>
</organism>
<evidence type="ECO:0000313" key="1">
    <source>
        <dbReference type="Proteomes" id="UP000887565"/>
    </source>
</evidence>
<keyword evidence="1" id="KW-1185">Reference proteome</keyword>
<dbReference type="WBParaSite" id="nRc.2.0.1.t27991-RA">
    <property type="protein sequence ID" value="nRc.2.0.1.t27991-RA"/>
    <property type="gene ID" value="nRc.2.0.1.g27991"/>
</dbReference>
<accession>A0A915JQ05</accession>
<reference evidence="2" key="1">
    <citation type="submission" date="2022-11" db="UniProtKB">
        <authorList>
            <consortium name="WormBaseParasite"/>
        </authorList>
    </citation>
    <scope>IDENTIFICATION</scope>
</reference>
<name>A0A915JQ05_ROMCU</name>
<dbReference type="Proteomes" id="UP000887565">
    <property type="component" value="Unplaced"/>
</dbReference>
<proteinExistence type="predicted"/>